<dbReference type="InterPro" id="IPR036736">
    <property type="entry name" value="ACP-like_sf"/>
</dbReference>
<dbReference type="FunFam" id="3.40.50.980:FF:000002">
    <property type="entry name" value="Enterobactin synthetase component F"/>
    <property type="match status" value="1"/>
</dbReference>
<gene>
    <name evidence="5" type="ORF">SAMN04488511_1341</name>
</gene>
<evidence type="ECO:0000313" key="6">
    <source>
        <dbReference type="Proteomes" id="UP000198836"/>
    </source>
</evidence>
<evidence type="ECO:0000313" key="5">
    <source>
        <dbReference type="EMBL" id="SFA60739.1"/>
    </source>
</evidence>
<dbReference type="GO" id="GO:0003824">
    <property type="term" value="F:catalytic activity"/>
    <property type="evidence" value="ECO:0007669"/>
    <property type="project" value="InterPro"/>
</dbReference>
<feature type="domain" description="Carrier" evidence="4">
    <location>
        <begin position="1020"/>
        <end position="1097"/>
    </location>
</feature>
<dbReference type="InterPro" id="IPR006162">
    <property type="entry name" value="Ppantetheine_attach_site"/>
</dbReference>
<dbReference type="PROSITE" id="PS00012">
    <property type="entry name" value="PHOSPHOPANTETHEINE"/>
    <property type="match status" value="1"/>
</dbReference>
<keyword evidence="3" id="KW-0597">Phosphoprotein</keyword>
<dbReference type="SMART" id="SM00823">
    <property type="entry name" value="PKS_PP"/>
    <property type="match status" value="1"/>
</dbReference>
<dbReference type="FunFam" id="3.40.50.980:FF:000001">
    <property type="entry name" value="Non-ribosomal peptide synthetase"/>
    <property type="match status" value="1"/>
</dbReference>
<keyword evidence="6" id="KW-1185">Reference proteome</keyword>
<dbReference type="Pfam" id="PF00550">
    <property type="entry name" value="PP-binding"/>
    <property type="match status" value="1"/>
</dbReference>
<evidence type="ECO:0000256" key="2">
    <source>
        <dbReference type="ARBA" id="ARBA00022450"/>
    </source>
</evidence>
<dbReference type="AlphaFoldDB" id="A0A1I0U9G7"/>
<dbReference type="PANTHER" id="PTHR45527:SF14">
    <property type="entry name" value="PLIPASTATIN SYNTHASE SUBUNIT B"/>
    <property type="match status" value="1"/>
</dbReference>
<dbReference type="InterPro" id="IPR001242">
    <property type="entry name" value="Condensation_dom"/>
</dbReference>
<feature type="non-terminal residue" evidence="5">
    <location>
        <position position="1110"/>
    </location>
</feature>
<evidence type="ECO:0000256" key="1">
    <source>
        <dbReference type="ARBA" id="ARBA00001957"/>
    </source>
</evidence>
<dbReference type="PANTHER" id="PTHR45527">
    <property type="entry name" value="NONRIBOSOMAL PEPTIDE SYNTHETASE"/>
    <property type="match status" value="1"/>
</dbReference>
<dbReference type="PROSITE" id="PS00455">
    <property type="entry name" value="AMP_BINDING"/>
    <property type="match status" value="1"/>
</dbReference>
<dbReference type="SUPFAM" id="SSF47336">
    <property type="entry name" value="ACP-like"/>
    <property type="match status" value="1"/>
</dbReference>
<organism evidence="5 6">
    <name type="scientific">Pedobacter suwonensis</name>
    <dbReference type="NCBI Taxonomy" id="332999"/>
    <lineage>
        <taxon>Bacteria</taxon>
        <taxon>Pseudomonadati</taxon>
        <taxon>Bacteroidota</taxon>
        <taxon>Sphingobacteriia</taxon>
        <taxon>Sphingobacteriales</taxon>
        <taxon>Sphingobacteriaceae</taxon>
        <taxon>Pedobacter</taxon>
    </lineage>
</organism>
<dbReference type="SUPFAM" id="SSF56801">
    <property type="entry name" value="Acetyl-CoA synthetase-like"/>
    <property type="match status" value="1"/>
</dbReference>
<evidence type="ECO:0000256" key="3">
    <source>
        <dbReference type="ARBA" id="ARBA00022553"/>
    </source>
</evidence>
<dbReference type="Gene3D" id="3.40.50.980">
    <property type="match status" value="2"/>
</dbReference>
<dbReference type="RefSeq" id="WP_139222340.1">
    <property type="nucleotide sequence ID" value="NZ_FOJM01000034.1"/>
</dbReference>
<name>A0A1I0U9G7_9SPHI</name>
<dbReference type="PROSITE" id="PS50075">
    <property type="entry name" value="CARRIER"/>
    <property type="match status" value="1"/>
</dbReference>
<accession>A0A1I0U9G7</accession>
<dbReference type="InterPro" id="IPR020845">
    <property type="entry name" value="AMP-binding_CS"/>
</dbReference>
<dbReference type="InterPro" id="IPR000873">
    <property type="entry name" value="AMP-dep_synth/lig_dom"/>
</dbReference>
<dbReference type="InterPro" id="IPR009081">
    <property type="entry name" value="PP-bd_ACP"/>
</dbReference>
<dbReference type="Proteomes" id="UP000198836">
    <property type="component" value="Unassembled WGS sequence"/>
</dbReference>
<protein>
    <submittedName>
        <fullName evidence="5">Amino acid adenylation domain-containing protein</fullName>
    </submittedName>
</protein>
<dbReference type="CDD" id="cd17643">
    <property type="entry name" value="A_NRPS_Cytc1-like"/>
    <property type="match status" value="1"/>
</dbReference>
<dbReference type="GO" id="GO:0043041">
    <property type="term" value="P:amino acid activation for nonribosomal peptide biosynthetic process"/>
    <property type="evidence" value="ECO:0007669"/>
    <property type="project" value="TreeGrafter"/>
</dbReference>
<dbReference type="Gene3D" id="1.10.10.1830">
    <property type="entry name" value="Non-ribosomal peptide synthase, adenylation domain"/>
    <property type="match status" value="1"/>
</dbReference>
<dbReference type="GO" id="GO:0005829">
    <property type="term" value="C:cytosol"/>
    <property type="evidence" value="ECO:0007669"/>
    <property type="project" value="TreeGrafter"/>
</dbReference>
<dbReference type="InterPro" id="IPR010071">
    <property type="entry name" value="AA_adenyl_dom"/>
</dbReference>
<keyword evidence="2" id="KW-0596">Phosphopantetheine</keyword>
<sequence length="1110" mass="125502">MENIISKLRAKNISIDVLNNQLKLKIPEGLECTELLDEVRKNKAELITFIEGLKNVNKFDSIPVAAQQKYYALSSAQKRLYFLHEFDRESLAYNMPQAAWVSGKLDSERLVNAFQMLMMRHEILRTTIEMVGDEPFQVIGDGSGFSITEYQSGAEAVAGVMESFIRPFDLKRGPLLRVGLLHVTDGTSLLMVDMHHIITDGVSHGILIRDFMSLYDAQQLPVLRLQYKDYAEWQQSGAEQTRMREQKSFWLTEYRDIPEALELPLDRQRSEQSSNKSGNYSFELNEETTAALRRLAEEQGTTLYIVLLSVYTILLSKLSNQEDIVVGTPVAGRRHADLEDMIGVFINMLAIRNFPEGRLGFQDFLRKVSSRTLSCFDHQDFQYEELVDELKLPRGTGRNPLFEATFSYENFNTEALSIPGLQFSPYAQGSGISKFDLSLFASEYAGRLQLGFSYAADLFSEVKIKCFGSYLERIVNAIILRPDILIEEIDILSEEEKYQLLNQHNRSLDAYPEEYTIISCFEKQVMLHPERVAIVDQGSELTYRSLDAMSNRLARVLQKEGVGPNSIVGLLTGRSQETIIGMLGILKAGGAYLPMDLDYPQDRINYLLEDSKAMLLLVTDADHHEIYTIKTLTVQEVIDEESVSEEAVVPVNKADDLCYVIYTSGTTGYPKGVLVEHRNVVRLFFHSSPLFDFNEADVWTMFHNPYFDFSVWEMYGALLFGGKLVIIPKMVAIDSENFLSLLVSHGVTVLNQTPSAFYNLIEAESLAGLSLDQLKLRYIIFGGESLKPLKLAGWFKKYPNTQLINMFGITETTVHVTYKLIDEQEIMGNVNNIGVPIPTLSTYIFDACQRLVPQGVSGELYVGGAGVSRGYLNRAELNELRFVQNPYRPGERLYRTGDLCRQQINGELEYIGRIDHQVNIRGYRIEPGEIENRLQEYENISDAVVMAKGEEGDKYLVAYYVAEKPISIAVIREYLQELLPDYMLPSYYVHLSSFLLTVNGKIDRRGLPEVDLSAEDHYVAARGAMEELLVSIWSDVLKLSPDRISVTRSFFDLGGHSLKAMNLVNRIRKETGSEVALKTIFSHQDIRSLSLHMSGLSGGPAYSAILPAVD</sequence>
<dbReference type="NCBIfam" id="TIGR01733">
    <property type="entry name" value="AA-adenyl-dom"/>
    <property type="match status" value="1"/>
</dbReference>
<dbReference type="FunFam" id="1.10.1200.10:FF:000005">
    <property type="entry name" value="Nonribosomal peptide synthetase 1"/>
    <property type="match status" value="1"/>
</dbReference>
<proteinExistence type="predicted"/>
<dbReference type="GO" id="GO:0031177">
    <property type="term" value="F:phosphopantetheine binding"/>
    <property type="evidence" value="ECO:0007669"/>
    <property type="project" value="InterPro"/>
</dbReference>
<comment type="cofactor">
    <cofactor evidence="1">
        <name>pantetheine 4'-phosphate</name>
        <dbReference type="ChEBI" id="CHEBI:47942"/>
    </cofactor>
</comment>
<dbReference type="GO" id="GO:0044550">
    <property type="term" value="P:secondary metabolite biosynthetic process"/>
    <property type="evidence" value="ECO:0007669"/>
    <property type="project" value="TreeGrafter"/>
</dbReference>
<dbReference type="FunFam" id="3.40.50.12780:FF:000012">
    <property type="entry name" value="Non-ribosomal peptide synthetase"/>
    <property type="match status" value="1"/>
</dbReference>
<dbReference type="Gene3D" id="3.30.559.30">
    <property type="entry name" value="Nonribosomal peptide synthetase, condensation domain"/>
    <property type="match status" value="1"/>
</dbReference>
<dbReference type="Pfam" id="PF00501">
    <property type="entry name" value="AMP-binding"/>
    <property type="match status" value="1"/>
</dbReference>
<dbReference type="InterPro" id="IPR023213">
    <property type="entry name" value="CAT-like_dom_sf"/>
</dbReference>
<dbReference type="CDD" id="cd19531">
    <property type="entry name" value="LCL_NRPS-like"/>
    <property type="match status" value="1"/>
</dbReference>
<dbReference type="SUPFAM" id="SSF52777">
    <property type="entry name" value="CoA-dependent acyltransferases"/>
    <property type="match status" value="2"/>
</dbReference>
<dbReference type="EMBL" id="FOJM01000034">
    <property type="protein sequence ID" value="SFA60739.1"/>
    <property type="molecule type" value="Genomic_DNA"/>
</dbReference>
<dbReference type="Gene3D" id="2.30.38.10">
    <property type="entry name" value="Luciferase, Domain 3"/>
    <property type="match status" value="1"/>
</dbReference>
<dbReference type="Gene3D" id="3.30.559.10">
    <property type="entry name" value="Chloramphenicol acetyltransferase-like domain"/>
    <property type="match status" value="1"/>
</dbReference>
<dbReference type="InterPro" id="IPR044894">
    <property type="entry name" value="TubC_N_sf"/>
</dbReference>
<dbReference type="OrthoDB" id="4317020at2"/>
<dbReference type="Pfam" id="PF00668">
    <property type="entry name" value="Condensation"/>
    <property type="match status" value="1"/>
</dbReference>
<dbReference type="Gene3D" id="1.10.1200.10">
    <property type="entry name" value="ACP-like"/>
    <property type="match status" value="1"/>
</dbReference>
<dbReference type="Gene3D" id="3.30.300.30">
    <property type="match status" value="1"/>
</dbReference>
<dbReference type="STRING" id="332999.SAMN04488511_1341"/>
<dbReference type="InterPro" id="IPR020806">
    <property type="entry name" value="PKS_PP-bd"/>
</dbReference>
<dbReference type="InterPro" id="IPR045851">
    <property type="entry name" value="AMP-bd_C_sf"/>
</dbReference>
<reference evidence="6" key="1">
    <citation type="submission" date="2016-10" db="EMBL/GenBank/DDBJ databases">
        <authorList>
            <person name="Varghese N."/>
            <person name="Submissions S."/>
        </authorList>
    </citation>
    <scope>NUCLEOTIDE SEQUENCE [LARGE SCALE GENOMIC DNA]</scope>
    <source>
        <strain evidence="6">DSM 18130</strain>
    </source>
</reference>
<evidence type="ECO:0000259" key="4">
    <source>
        <dbReference type="PROSITE" id="PS50075"/>
    </source>
</evidence>